<protein>
    <submittedName>
        <fullName evidence="1">Uncharacterized protein</fullName>
    </submittedName>
</protein>
<gene>
    <name evidence="1" type="ORF">EZV62_024174</name>
</gene>
<dbReference type="InterPro" id="IPR014729">
    <property type="entry name" value="Rossmann-like_a/b/a_fold"/>
</dbReference>
<dbReference type="Proteomes" id="UP000323000">
    <property type="component" value="Chromosome 11"/>
</dbReference>
<dbReference type="EMBL" id="VAHF01000011">
    <property type="protein sequence ID" value="TXG51650.1"/>
    <property type="molecule type" value="Genomic_DNA"/>
</dbReference>
<dbReference type="OrthoDB" id="1717351at2759"/>
<accession>A0A5C7H3T0</accession>
<sequence>MESEPTRVLLAVSESTIRGYLHASISSRGAFEWTIQKIVRSNTSGFRLHFLHVQVPNENGAWKPLGISGHRRARLRKEVLMAREEDWSYDPERKEMKTRRKGHKVDRIAAKKRENTAKLMEKMPEMLLDYKKRKWEKKMKEEEKAKDK</sequence>
<dbReference type="PANTHER" id="PTHR36781:SF1">
    <property type="entry name" value="OS05G0114600 PROTEIN"/>
    <property type="match status" value="1"/>
</dbReference>
<comment type="caution">
    <text evidence="1">The sequence shown here is derived from an EMBL/GenBank/DDBJ whole genome shotgun (WGS) entry which is preliminary data.</text>
</comment>
<evidence type="ECO:0000313" key="1">
    <source>
        <dbReference type="EMBL" id="TXG51650.1"/>
    </source>
</evidence>
<proteinExistence type="predicted"/>
<name>A0A5C7H3T0_9ROSI</name>
<keyword evidence="2" id="KW-1185">Reference proteome</keyword>
<dbReference type="PANTHER" id="PTHR36781">
    <property type="entry name" value="OS05G0114600 PROTEIN"/>
    <property type="match status" value="1"/>
</dbReference>
<evidence type="ECO:0000313" key="2">
    <source>
        <dbReference type="Proteomes" id="UP000323000"/>
    </source>
</evidence>
<reference evidence="2" key="1">
    <citation type="journal article" date="2019" name="Gigascience">
        <title>De novo genome assembly of the endangered Acer yangbiense, a plant species with extremely small populations endemic to Yunnan Province, China.</title>
        <authorList>
            <person name="Yang J."/>
            <person name="Wariss H.M."/>
            <person name="Tao L."/>
            <person name="Zhang R."/>
            <person name="Yun Q."/>
            <person name="Hollingsworth P."/>
            <person name="Dao Z."/>
            <person name="Luo G."/>
            <person name="Guo H."/>
            <person name="Ma Y."/>
            <person name="Sun W."/>
        </authorList>
    </citation>
    <scope>NUCLEOTIDE SEQUENCE [LARGE SCALE GENOMIC DNA]</scope>
    <source>
        <strain evidence="2">cv. Malutang</strain>
    </source>
</reference>
<organism evidence="1 2">
    <name type="scientific">Acer yangbiense</name>
    <dbReference type="NCBI Taxonomy" id="1000413"/>
    <lineage>
        <taxon>Eukaryota</taxon>
        <taxon>Viridiplantae</taxon>
        <taxon>Streptophyta</taxon>
        <taxon>Embryophyta</taxon>
        <taxon>Tracheophyta</taxon>
        <taxon>Spermatophyta</taxon>
        <taxon>Magnoliopsida</taxon>
        <taxon>eudicotyledons</taxon>
        <taxon>Gunneridae</taxon>
        <taxon>Pentapetalae</taxon>
        <taxon>rosids</taxon>
        <taxon>malvids</taxon>
        <taxon>Sapindales</taxon>
        <taxon>Sapindaceae</taxon>
        <taxon>Hippocastanoideae</taxon>
        <taxon>Acereae</taxon>
        <taxon>Acer</taxon>
    </lineage>
</organism>
<dbReference type="AlphaFoldDB" id="A0A5C7H3T0"/>
<dbReference type="Gene3D" id="3.40.50.620">
    <property type="entry name" value="HUPs"/>
    <property type="match status" value="1"/>
</dbReference>